<gene>
    <name evidence="1" type="ORF">IMF26_07140</name>
</gene>
<dbReference type="InterPro" id="IPR009296">
    <property type="entry name" value="DUF951"/>
</dbReference>
<dbReference type="PANTHER" id="PTHR38455">
    <property type="entry name" value="HYPOTHETICAL CYTOSOLIC PROTEIN"/>
    <property type="match status" value="1"/>
</dbReference>
<dbReference type="EMBL" id="CP062796">
    <property type="protein sequence ID" value="QUL99625.1"/>
    <property type="molecule type" value="Genomic_DNA"/>
</dbReference>
<reference evidence="1" key="2">
    <citation type="journal article" date="2023" name="Biology">
        <title>Prokaryotic Life Associated with Coal-Fire Gas Vents Revealed by Metagenomics.</title>
        <authorList>
            <person name="Kadnikov V.V."/>
            <person name="Mardanov A.V."/>
            <person name="Beletsky A.V."/>
            <person name="Karnachuk O.V."/>
            <person name="Ravin N.V."/>
        </authorList>
    </citation>
    <scope>NUCLEOTIDE SEQUENCE</scope>
    <source>
        <strain evidence="1">Bu02</strain>
    </source>
</reference>
<name>A0AAT9LF47_9FIRM</name>
<reference evidence="1" key="1">
    <citation type="submission" date="2020-10" db="EMBL/GenBank/DDBJ databases">
        <authorList>
            <person name="Kadnikov V."/>
            <person name="Beletsky A.V."/>
            <person name="Mardanov A.V."/>
            <person name="Karnachuk O.V."/>
            <person name="Ravin N.V."/>
        </authorList>
    </citation>
    <scope>NUCLEOTIDE SEQUENCE</scope>
    <source>
        <strain evidence="1">Bu02</strain>
    </source>
</reference>
<proteinExistence type="predicted"/>
<dbReference type="PANTHER" id="PTHR38455:SF1">
    <property type="entry name" value="DUF951 DOMAIN-CONTAINING PROTEIN"/>
    <property type="match status" value="1"/>
</dbReference>
<protein>
    <submittedName>
        <fullName evidence="1">DUF951 domain-containing protein</fullName>
    </submittedName>
</protein>
<dbReference type="AlphaFoldDB" id="A0AAT9LF47"/>
<evidence type="ECO:0000313" key="1">
    <source>
        <dbReference type="EMBL" id="QUL99625.1"/>
    </source>
</evidence>
<dbReference type="KEGG" id="fcz:IMF26_07140"/>
<dbReference type="Pfam" id="PF06107">
    <property type="entry name" value="DUF951"/>
    <property type="match status" value="1"/>
</dbReference>
<accession>A0AAT9LF47</accession>
<sequence length="72" mass="8105">MLLDPPLRPGDVVRLKKKHACGNDLWEVLMAGADVRLKCTGCGRVILLDRVRFSSRFKKRISIQEGVGKLQD</sequence>
<organism evidence="1">
    <name type="scientific">Candidatus Fermentithermobacillus carboniphilus</name>
    <dbReference type="NCBI Taxonomy" id="3085328"/>
    <lineage>
        <taxon>Bacteria</taxon>
        <taxon>Bacillati</taxon>
        <taxon>Bacillota</taxon>
        <taxon>Candidatus Fermentithermobacillia</taxon>
        <taxon>Candidatus Fermentithermobacillales</taxon>
        <taxon>Candidatus Fermentithermobacillaceae</taxon>
        <taxon>Candidatus Fermentithermobacillus</taxon>
    </lineage>
</organism>